<proteinExistence type="predicted"/>
<gene>
    <name evidence="1" type="ORF">F2Q69_00062418</name>
</gene>
<reference evidence="1" key="1">
    <citation type="submission" date="2019-12" db="EMBL/GenBank/DDBJ databases">
        <title>Genome sequencing and annotation of Brassica cretica.</title>
        <authorList>
            <person name="Studholme D.J."/>
            <person name="Sarris P."/>
        </authorList>
    </citation>
    <scope>NUCLEOTIDE SEQUENCE</scope>
    <source>
        <strain evidence="1">PFS-109/04</strain>
        <tissue evidence="1">Leaf</tissue>
    </source>
</reference>
<sequence length="162" mass="18376">MYSQSTMLLRKLQSPFISNLRHLGYPPDRNLEQPSRLCTGPNLISNRRLAKIFDWVFVRICLGLTHSLDPKSLLSKFLEPSRLNRQISCSTVPILAVPSTTLRVVLLRQSPRISLQCHPISAFPDSVSCNPSGTVPSTTLCVVRIFWPSNLFFCYTFPTFHL</sequence>
<accession>A0A8S9RQR9</accession>
<evidence type="ECO:0000313" key="2">
    <source>
        <dbReference type="Proteomes" id="UP000712600"/>
    </source>
</evidence>
<organism evidence="1 2">
    <name type="scientific">Brassica cretica</name>
    <name type="common">Mustard</name>
    <dbReference type="NCBI Taxonomy" id="69181"/>
    <lineage>
        <taxon>Eukaryota</taxon>
        <taxon>Viridiplantae</taxon>
        <taxon>Streptophyta</taxon>
        <taxon>Embryophyta</taxon>
        <taxon>Tracheophyta</taxon>
        <taxon>Spermatophyta</taxon>
        <taxon>Magnoliopsida</taxon>
        <taxon>eudicotyledons</taxon>
        <taxon>Gunneridae</taxon>
        <taxon>Pentapetalae</taxon>
        <taxon>rosids</taxon>
        <taxon>malvids</taxon>
        <taxon>Brassicales</taxon>
        <taxon>Brassicaceae</taxon>
        <taxon>Brassiceae</taxon>
        <taxon>Brassica</taxon>
    </lineage>
</organism>
<protein>
    <submittedName>
        <fullName evidence="1">Uncharacterized protein</fullName>
    </submittedName>
</protein>
<name>A0A8S9RQR9_BRACR</name>
<dbReference type="EMBL" id="QGKX02000095">
    <property type="protein sequence ID" value="KAF3575290.1"/>
    <property type="molecule type" value="Genomic_DNA"/>
</dbReference>
<dbReference type="AlphaFoldDB" id="A0A8S9RQR9"/>
<evidence type="ECO:0000313" key="1">
    <source>
        <dbReference type="EMBL" id="KAF3575290.1"/>
    </source>
</evidence>
<dbReference type="Proteomes" id="UP000712600">
    <property type="component" value="Unassembled WGS sequence"/>
</dbReference>
<comment type="caution">
    <text evidence="1">The sequence shown here is derived from an EMBL/GenBank/DDBJ whole genome shotgun (WGS) entry which is preliminary data.</text>
</comment>